<feature type="compositionally biased region" description="Acidic residues" evidence="2">
    <location>
        <begin position="180"/>
        <end position="189"/>
    </location>
</feature>
<dbReference type="EMBL" id="JBAWTH010000066">
    <property type="protein sequence ID" value="KAL2280511.1"/>
    <property type="molecule type" value="Genomic_DNA"/>
</dbReference>
<dbReference type="InterPro" id="IPR040349">
    <property type="entry name" value="Csm1/Pcs1"/>
</dbReference>
<evidence type="ECO:0000256" key="1">
    <source>
        <dbReference type="SAM" id="Coils"/>
    </source>
</evidence>
<dbReference type="PANTHER" id="PTHR28006:SF1">
    <property type="entry name" value="MONOPOLIN COMPLEX SUBUNIT CSM1"/>
    <property type="match status" value="1"/>
</dbReference>
<evidence type="ECO:0000313" key="5">
    <source>
        <dbReference type="Proteomes" id="UP001600888"/>
    </source>
</evidence>
<accession>A0ABR4EDY9</accession>
<dbReference type="InterPro" id="IPR038608">
    <property type="entry name" value="Csm1/Pcs1_C_sf"/>
</dbReference>
<feature type="region of interest" description="Disordered" evidence="2">
    <location>
        <begin position="1"/>
        <end position="201"/>
    </location>
</feature>
<reference evidence="4 5" key="1">
    <citation type="submission" date="2024-03" db="EMBL/GenBank/DDBJ databases">
        <title>A high-quality draft genome sequence of Diaporthe vaccinii, a causative agent of upright dieback and viscid rot disease in cranberry plants.</title>
        <authorList>
            <person name="Sarrasin M."/>
            <person name="Lang B.F."/>
            <person name="Burger G."/>
        </authorList>
    </citation>
    <scope>NUCLEOTIDE SEQUENCE [LARGE SCALE GENOMIC DNA]</scope>
    <source>
        <strain evidence="4 5">IS7</strain>
    </source>
</reference>
<comment type="caution">
    <text evidence="4">The sequence shown here is derived from an EMBL/GenBank/DDBJ whole genome shotgun (WGS) entry which is preliminary data.</text>
</comment>
<dbReference type="PANTHER" id="PTHR28006">
    <property type="entry name" value="MONOPOLIN COMPLEX SUBUNIT CSM1"/>
    <property type="match status" value="1"/>
</dbReference>
<gene>
    <name evidence="4" type="ORF">FJTKL_12491</name>
</gene>
<organism evidence="4 5">
    <name type="scientific">Diaporthe vaccinii</name>
    <dbReference type="NCBI Taxonomy" id="105482"/>
    <lineage>
        <taxon>Eukaryota</taxon>
        <taxon>Fungi</taxon>
        <taxon>Dikarya</taxon>
        <taxon>Ascomycota</taxon>
        <taxon>Pezizomycotina</taxon>
        <taxon>Sordariomycetes</taxon>
        <taxon>Sordariomycetidae</taxon>
        <taxon>Diaporthales</taxon>
        <taxon>Diaporthaceae</taxon>
        <taxon>Diaporthe</taxon>
        <taxon>Diaporthe eres species complex</taxon>
    </lineage>
</organism>
<sequence>MPRIKQSTLLDLADSDSDSSSNTQPTALKTEDDMPAAKKSRGRAPASKVTKPETKTKTRRVGTKAAAALEEEAERQALADKAANPPAKATRGRKAKKAVEDEDDDGADDVLATPPHSDEPAKTKGGRGRPRKDAVVPESVQKKAEPSAVKRGRKAAADKAVQQAPAEIPETQADDKMDIDASEEQDQVEDLPTFSRFSAPPSAQRLSSYHIPLSASKRSASSSLIESDPSTRRHLGELTKKYEALELRYRELRNVAVVEAEKNFDQLKKQSDEKTNASNELVKSLKNELAAQRQLAKEGQKSQQQFEASQAKVDKLQAQITEITTTLSEAKTEIKSLTTKLNAARAAEATATATAQAASVRVPGSAMKPGAMGGRGVDQAQVQAQLQATQTAKMKENLYSDLTGLVVTGIKRDGPEDVYDCIQTGRNGSKCNPCKSRVSSTAADRFLCSTTLQAGHRQRELGREHGRGRVHVQAAAGRAARQPAHRDAPRVSCRGDLFPAGPRCEVLLSRAKVSDRKTRLSLFWFSPCLSASVSWMFRCIPFEELMLCGGRTVNSCWGQAEVARFVLGSAIVSERCCMARRWTLDILFVHSIC</sequence>
<dbReference type="InterPro" id="IPR020981">
    <property type="entry name" value="Csm1/Pcs1_C"/>
</dbReference>
<name>A0ABR4EDY9_9PEZI</name>
<protein>
    <recommendedName>
        <fullName evidence="3">Monopolin complex subunit Csm1/Pcs1 C-terminal domain-containing protein</fullName>
    </recommendedName>
</protein>
<feature type="compositionally biased region" description="Basic and acidic residues" evidence="2">
    <location>
        <begin position="131"/>
        <end position="145"/>
    </location>
</feature>
<evidence type="ECO:0000256" key="2">
    <source>
        <dbReference type="SAM" id="MobiDB-lite"/>
    </source>
</evidence>
<evidence type="ECO:0000259" key="3">
    <source>
        <dbReference type="Pfam" id="PF12539"/>
    </source>
</evidence>
<proteinExistence type="predicted"/>
<evidence type="ECO:0000313" key="4">
    <source>
        <dbReference type="EMBL" id="KAL2280511.1"/>
    </source>
</evidence>
<keyword evidence="5" id="KW-1185">Reference proteome</keyword>
<feature type="domain" description="Monopolin complex subunit Csm1/Pcs1 C-terminal" evidence="3">
    <location>
        <begin position="393"/>
        <end position="428"/>
    </location>
</feature>
<dbReference type="Proteomes" id="UP001600888">
    <property type="component" value="Unassembled WGS sequence"/>
</dbReference>
<dbReference type="Pfam" id="PF12539">
    <property type="entry name" value="Csm1"/>
    <property type="match status" value="1"/>
</dbReference>
<feature type="coiled-coil region" evidence="1">
    <location>
        <begin position="235"/>
        <end position="347"/>
    </location>
</feature>
<keyword evidence="1" id="KW-0175">Coiled coil</keyword>
<dbReference type="Gene3D" id="3.90.1150.80">
    <property type="match status" value="1"/>
</dbReference>